<keyword evidence="11" id="KW-0548">Nucleotidyltransferase</keyword>
<comment type="similarity">
    <text evidence="4">Belongs to the RibF family.</text>
</comment>
<evidence type="ECO:0000313" key="21">
    <source>
        <dbReference type="EMBL" id="OCS84588.1"/>
    </source>
</evidence>
<name>A0A1C0YBN0_9BACL</name>
<dbReference type="AlphaFoldDB" id="A0A1C0YBN0"/>
<evidence type="ECO:0000256" key="13">
    <source>
        <dbReference type="ARBA" id="ARBA00022777"/>
    </source>
</evidence>
<evidence type="ECO:0000256" key="14">
    <source>
        <dbReference type="ARBA" id="ARBA00022827"/>
    </source>
</evidence>
<evidence type="ECO:0000256" key="11">
    <source>
        <dbReference type="ARBA" id="ARBA00022695"/>
    </source>
</evidence>
<evidence type="ECO:0000256" key="1">
    <source>
        <dbReference type="ARBA" id="ARBA00002121"/>
    </source>
</evidence>
<accession>A0A1C0YBN0</accession>
<dbReference type="OrthoDB" id="9803667at2"/>
<gene>
    <name evidence="21" type="ORF">A6M13_03140</name>
</gene>
<dbReference type="SUPFAM" id="SSF82114">
    <property type="entry name" value="Riboflavin kinase-like"/>
    <property type="match status" value="1"/>
</dbReference>
<dbReference type="EC" id="2.7.7.2" evidence="6"/>
<comment type="catalytic activity">
    <reaction evidence="19">
        <text>FMN + ATP + H(+) = FAD + diphosphate</text>
        <dbReference type="Rhea" id="RHEA:17237"/>
        <dbReference type="ChEBI" id="CHEBI:15378"/>
        <dbReference type="ChEBI" id="CHEBI:30616"/>
        <dbReference type="ChEBI" id="CHEBI:33019"/>
        <dbReference type="ChEBI" id="CHEBI:57692"/>
        <dbReference type="ChEBI" id="CHEBI:58210"/>
        <dbReference type="EC" id="2.7.7.2"/>
    </reaction>
</comment>
<feature type="domain" description="Riboflavin kinase" evidence="20">
    <location>
        <begin position="4"/>
        <end position="123"/>
    </location>
</feature>
<evidence type="ECO:0000256" key="2">
    <source>
        <dbReference type="ARBA" id="ARBA00004726"/>
    </source>
</evidence>
<evidence type="ECO:0000256" key="15">
    <source>
        <dbReference type="ARBA" id="ARBA00022840"/>
    </source>
</evidence>
<keyword evidence="8" id="KW-0285">Flavoprotein</keyword>
<dbReference type="InterPro" id="IPR023465">
    <property type="entry name" value="Riboflavin_kinase_dom_sf"/>
</dbReference>
<dbReference type="GO" id="GO:0008531">
    <property type="term" value="F:riboflavin kinase activity"/>
    <property type="evidence" value="ECO:0007669"/>
    <property type="project" value="UniProtKB-EC"/>
</dbReference>
<organism evidence="21 22">
    <name type="scientific">Caryophanon tenue</name>
    <dbReference type="NCBI Taxonomy" id="33978"/>
    <lineage>
        <taxon>Bacteria</taxon>
        <taxon>Bacillati</taxon>
        <taxon>Bacillota</taxon>
        <taxon>Bacilli</taxon>
        <taxon>Bacillales</taxon>
        <taxon>Caryophanaceae</taxon>
        <taxon>Caryophanon</taxon>
    </lineage>
</organism>
<comment type="pathway">
    <text evidence="3">Cofactor biosynthesis; FMN biosynthesis; FMN from riboflavin (ATP route): step 1/1.</text>
</comment>
<comment type="catalytic activity">
    <reaction evidence="18">
        <text>riboflavin + ATP = FMN + ADP + H(+)</text>
        <dbReference type="Rhea" id="RHEA:14357"/>
        <dbReference type="ChEBI" id="CHEBI:15378"/>
        <dbReference type="ChEBI" id="CHEBI:30616"/>
        <dbReference type="ChEBI" id="CHEBI:57986"/>
        <dbReference type="ChEBI" id="CHEBI:58210"/>
        <dbReference type="ChEBI" id="CHEBI:456216"/>
        <dbReference type="EC" id="2.7.1.26"/>
    </reaction>
</comment>
<dbReference type="GO" id="GO:0003919">
    <property type="term" value="F:FMN adenylyltransferase activity"/>
    <property type="evidence" value="ECO:0007669"/>
    <property type="project" value="UniProtKB-EC"/>
</dbReference>
<keyword evidence="13" id="KW-0418">Kinase</keyword>
<dbReference type="GO" id="GO:0009398">
    <property type="term" value="P:FMN biosynthetic process"/>
    <property type="evidence" value="ECO:0007669"/>
    <property type="project" value="TreeGrafter"/>
</dbReference>
<evidence type="ECO:0000256" key="10">
    <source>
        <dbReference type="ARBA" id="ARBA00022679"/>
    </source>
</evidence>
<evidence type="ECO:0000256" key="4">
    <source>
        <dbReference type="ARBA" id="ARBA00010214"/>
    </source>
</evidence>
<keyword evidence="10" id="KW-0808">Transferase</keyword>
<evidence type="ECO:0000256" key="3">
    <source>
        <dbReference type="ARBA" id="ARBA00005201"/>
    </source>
</evidence>
<dbReference type="EMBL" id="MASJ01000023">
    <property type="protein sequence ID" value="OCS84588.1"/>
    <property type="molecule type" value="Genomic_DNA"/>
</dbReference>
<dbReference type="GO" id="GO:0005524">
    <property type="term" value="F:ATP binding"/>
    <property type="evidence" value="ECO:0007669"/>
    <property type="project" value="UniProtKB-KW"/>
</dbReference>
<dbReference type="RefSeq" id="WP_066545630.1">
    <property type="nucleotide sequence ID" value="NZ_MASJ01000023.1"/>
</dbReference>
<evidence type="ECO:0000256" key="5">
    <source>
        <dbReference type="ARBA" id="ARBA00012105"/>
    </source>
</evidence>
<evidence type="ECO:0000256" key="6">
    <source>
        <dbReference type="ARBA" id="ARBA00012393"/>
    </source>
</evidence>
<dbReference type="GO" id="GO:0009231">
    <property type="term" value="P:riboflavin biosynthetic process"/>
    <property type="evidence" value="ECO:0007669"/>
    <property type="project" value="InterPro"/>
</dbReference>
<comment type="function">
    <text evidence="1">Catalyzes the phosphorylation of riboflavin to FMN followed by the adenylation of FMN to FAD.</text>
</comment>
<evidence type="ECO:0000256" key="18">
    <source>
        <dbReference type="ARBA" id="ARBA00047880"/>
    </source>
</evidence>
<dbReference type="FunFam" id="2.40.30.30:FF:000003">
    <property type="entry name" value="Riboflavin biosynthesis protein"/>
    <property type="match status" value="1"/>
</dbReference>
<evidence type="ECO:0000256" key="9">
    <source>
        <dbReference type="ARBA" id="ARBA00022643"/>
    </source>
</evidence>
<comment type="pathway">
    <text evidence="2">Cofactor biosynthesis; FAD biosynthesis; FAD from FMN: step 1/1.</text>
</comment>
<proteinExistence type="inferred from homology"/>
<dbReference type="PANTHER" id="PTHR22749">
    <property type="entry name" value="RIBOFLAVIN KINASE/FMN ADENYLYLTRANSFERASE"/>
    <property type="match status" value="1"/>
</dbReference>
<dbReference type="Pfam" id="PF01687">
    <property type="entry name" value="Flavokinase"/>
    <property type="match status" value="1"/>
</dbReference>
<dbReference type="SMART" id="SM00904">
    <property type="entry name" value="Flavokinase"/>
    <property type="match status" value="1"/>
</dbReference>
<dbReference type="InterPro" id="IPR023468">
    <property type="entry name" value="Riboflavin_kinase"/>
</dbReference>
<evidence type="ECO:0000256" key="12">
    <source>
        <dbReference type="ARBA" id="ARBA00022741"/>
    </source>
</evidence>
<evidence type="ECO:0000313" key="22">
    <source>
        <dbReference type="Proteomes" id="UP000093199"/>
    </source>
</evidence>
<dbReference type="Proteomes" id="UP000093199">
    <property type="component" value="Unassembled WGS sequence"/>
</dbReference>
<evidence type="ECO:0000259" key="20">
    <source>
        <dbReference type="SMART" id="SM00904"/>
    </source>
</evidence>
<evidence type="ECO:0000256" key="7">
    <source>
        <dbReference type="ARBA" id="ARBA00018483"/>
    </source>
</evidence>
<keyword evidence="22" id="KW-1185">Reference proteome</keyword>
<reference evidence="21 22" key="1">
    <citation type="submission" date="2016-07" db="EMBL/GenBank/DDBJ databases">
        <title>Caryophanon tenue genome sequencing.</title>
        <authorList>
            <person name="Verma A."/>
            <person name="Pal Y."/>
            <person name="Krishnamurthi S."/>
        </authorList>
    </citation>
    <scope>NUCLEOTIDE SEQUENCE [LARGE SCALE GENOMIC DNA]</scope>
    <source>
        <strain evidence="21 22">DSM 14152</strain>
    </source>
</reference>
<keyword evidence="15" id="KW-0067">ATP-binding</keyword>
<evidence type="ECO:0000256" key="17">
    <source>
        <dbReference type="ARBA" id="ARBA00032176"/>
    </source>
</evidence>
<comment type="caution">
    <text evidence="21">The sequence shown here is derived from an EMBL/GenBank/DDBJ whole genome shotgun (WGS) entry which is preliminary data.</text>
</comment>
<evidence type="ECO:0000256" key="19">
    <source>
        <dbReference type="ARBA" id="ARBA00049494"/>
    </source>
</evidence>
<evidence type="ECO:0000256" key="16">
    <source>
        <dbReference type="ARBA" id="ARBA00023268"/>
    </source>
</evidence>
<evidence type="ECO:0000256" key="8">
    <source>
        <dbReference type="ARBA" id="ARBA00022630"/>
    </source>
</evidence>
<dbReference type="Gene3D" id="2.40.30.30">
    <property type="entry name" value="Riboflavin kinase-like"/>
    <property type="match status" value="1"/>
</dbReference>
<dbReference type="STRING" id="33978.A6M13_03140"/>
<keyword evidence="14" id="KW-0274">FAD</keyword>
<protein>
    <recommendedName>
        <fullName evidence="7">Bifunctional riboflavin kinase/FMN adenylyltransferase</fullName>
        <ecNumber evidence="5">2.7.1.26</ecNumber>
        <ecNumber evidence="6">2.7.7.2</ecNumber>
    </recommendedName>
    <alternativeName>
        <fullName evidence="17">Riboflavin biosynthesis protein RibF</fullName>
    </alternativeName>
</protein>
<keyword evidence="9" id="KW-0288">FMN</keyword>
<sequence>MNKLNFTGHVVSGKQLGRTIGFPTANLVVNRTQIDTHGVFAVTVHHAGNQYAGVMNIGVRPSFEDGTHTTVEVHILDFAGDLYGDTLTVETIAFLRPEQAFENLEALVAQLKEDVRQARKLVEPNYMYARMMTPPVTLALA</sequence>
<dbReference type="PANTHER" id="PTHR22749:SF6">
    <property type="entry name" value="RIBOFLAVIN KINASE"/>
    <property type="match status" value="1"/>
</dbReference>
<dbReference type="EC" id="2.7.1.26" evidence="5"/>
<dbReference type="InterPro" id="IPR015865">
    <property type="entry name" value="Riboflavin_kinase_bac/euk"/>
</dbReference>
<keyword evidence="12" id="KW-0547">Nucleotide-binding</keyword>
<keyword evidence="16" id="KW-0511">Multifunctional enzyme</keyword>